<dbReference type="GO" id="GO:0008168">
    <property type="term" value="F:methyltransferase activity"/>
    <property type="evidence" value="ECO:0007669"/>
    <property type="project" value="UniProtKB-KW"/>
</dbReference>
<keyword evidence="1" id="KW-0808">Transferase</keyword>
<comment type="caution">
    <text evidence="1">The sequence shown here is derived from an EMBL/GenBank/DDBJ whole genome shotgun (WGS) entry which is preliminary data.</text>
</comment>
<dbReference type="Proteomes" id="UP001596036">
    <property type="component" value="Unassembled WGS sequence"/>
</dbReference>
<keyword evidence="1" id="KW-0489">Methyltransferase</keyword>
<dbReference type="Gene3D" id="3.40.50.150">
    <property type="entry name" value="Vaccinia Virus protein VP39"/>
    <property type="match status" value="1"/>
</dbReference>
<evidence type="ECO:0000313" key="2">
    <source>
        <dbReference type="Proteomes" id="UP001596036"/>
    </source>
</evidence>
<dbReference type="InterPro" id="IPR029063">
    <property type="entry name" value="SAM-dependent_MTases_sf"/>
</dbReference>
<proteinExistence type="predicted"/>
<dbReference type="Pfam" id="PF13489">
    <property type="entry name" value="Methyltransf_23"/>
    <property type="match status" value="1"/>
</dbReference>
<reference evidence="2" key="1">
    <citation type="journal article" date="2019" name="Int. J. Syst. Evol. Microbiol.">
        <title>The Global Catalogue of Microorganisms (GCM) 10K type strain sequencing project: providing services to taxonomists for standard genome sequencing and annotation.</title>
        <authorList>
            <consortium name="The Broad Institute Genomics Platform"/>
            <consortium name="The Broad Institute Genome Sequencing Center for Infectious Disease"/>
            <person name="Wu L."/>
            <person name="Ma J."/>
        </authorList>
    </citation>
    <scope>NUCLEOTIDE SEQUENCE [LARGE SCALE GENOMIC DNA]</scope>
    <source>
        <strain evidence="2">KACC 11407</strain>
    </source>
</reference>
<evidence type="ECO:0000313" key="1">
    <source>
        <dbReference type="EMBL" id="MFC5571342.1"/>
    </source>
</evidence>
<accession>A0ABW0SQJ6</accession>
<dbReference type="SUPFAM" id="SSF53335">
    <property type="entry name" value="S-adenosyl-L-methionine-dependent methyltransferases"/>
    <property type="match status" value="1"/>
</dbReference>
<keyword evidence="2" id="KW-1185">Reference proteome</keyword>
<sequence length="223" mass="23578">MPRGQVRAIAQAFAPARPLGSRWDYWYTRSKLASDPLYPGVCAALRGTTAPLLDLGCGLGLLAHALRAQGIALPYRGVDNDAGKIARAGRAAARAGLADTGFATMDLAREYPSHRGSVALLDVLQFIPPEAQARALDAAIAMLVPGAKLVIRTGLADGSGRAHVTRAVDVMSRMLGWMNAGPSRYPDADALRARFAAAGLQAEFTPLYGGTPFNNWRVVATKP</sequence>
<protein>
    <submittedName>
        <fullName evidence="1">Methyltransferase domain-containing protein</fullName>
    </submittedName>
</protein>
<gene>
    <name evidence="1" type="ORF">ACFPN1_14860</name>
</gene>
<name>A0ABW0SQJ6_9GAMM</name>
<dbReference type="EMBL" id="JBHSNM010000007">
    <property type="protein sequence ID" value="MFC5571342.1"/>
    <property type="molecule type" value="Genomic_DNA"/>
</dbReference>
<dbReference type="GO" id="GO:0032259">
    <property type="term" value="P:methylation"/>
    <property type="evidence" value="ECO:0007669"/>
    <property type="project" value="UniProtKB-KW"/>
</dbReference>
<dbReference type="RefSeq" id="WP_386755996.1">
    <property type="nucleotide sequence ID" value="NZ_JBHSNM010000007.1"/>
</dbReference>
<organism evidence="1 2">
    <name type="scientific">Lysobacter yangpyeongensis</name>
    <dbReference type="NCBI Taxonomy" id="346182"/>
    <lineage>
        <taxon>Bacteria</taxon>
        <taxon>Pseudomonadati</taxon>
        <taxon>Pseudomonadota</taxon>
        <taxon>Gammaproteobacteria</taxon>
        <taxon>Lysobacterales</taxon>
        <taxon>Lysobacteraceae</taxon>
        <taxon>Lysobacter</taxon>
    </lineage>
</organism>